<evidence type="ECO:0000256" key="11">
    <source>
        <dbReference type="ARBA" id="ARBA00023180"/>
    </source>
</evidence>
<accession>A0AAD6F0G8</accession>
<dbReference type="PROSITE" id="PS00107">
    <property type="entry name" value="PROTEIN_KINASE_ATP"/>
    <property type="match status" value="1"/>
</dbReference>
<comment type="subcellular location">
    <subcellularLocation>
        <location evidence="1">Membrane</location>
        <topology evidence="1">Single-pass type I membrane protein</topology>
    </subcellularLocation>
</comment>
<dbReference type="Proteomes" id="UP001210211">
    <property type="component" value="Unassembled WGS sequence"/>
</dbReference>
<comment type="similarity">
    <text evidence="13">Belongs to the protein kinase superfamily.</text>
</comment>
<dbReference type="InterPro" id="IPR017441">
    <property type="entry name" value="Protein_kinase_ATP_BS"/>
</dbReference>
<dbReference type="InterPro" id="IPR011009">
    <property type="entry name" value="Kinase-like_dom_sf"/>
</dbReference>
<evidence type="ECO:0000256" key="12">
    <source>
        <dbReference type="PROSITE-ProRule" id="PRU10141"/>
    </source>
</evidence>
<evidence type="ECO:0000256" key="15">
    <source>
        <dbReference type="SAM" id="Phobius"/>
    </source>
</evidence>
<proteinExistence type="inferred from homology"/>
<keyword evidence="5" id="KW-0732">Signal</keyword>
<name>A0AAD6F0G8_9POAL</name>
<keyword evidence="4 15" id="KW-0812">Transmembrane</keyword>
<dbReference type="InterPro" id="IPR008271">
    <property type="entry name" value="Ser/Thr_kinase_AS"/>
</dbReference>
<dbReference type="GO" id="GO:0016020">
    <property type="term" value="C:membrane"/>
    <property type="evidence" value="ECO:0007669"/>
    <property type="project" value="UniProtKB-SubCell"/>
</dbReference>
<keyword evidence="18" id="KW-1185">Reference proteome</keyword>
<keyword evidence="9 15" id="KW-1133">Transmembrane helix</keyword>
<comment type="caution">
    <text evidence="17">The sequence shown here is derived from an EMBL/GenBank/DDBJ whole genome shotgun (WGS) entry which is preliminary data.</text>
</comment>
<dbReference type="InterPro" id="IPR000719">
    <property type="entry name" value="Prot_kinase_dom"/>
</dbReference>
<evidence type="ECO:0000256" key="14">
    <source>
        <dbReference type="SAM" id="MobiDB-lite"/>
    </source>
</evidence>
<feature type="transmembrane region" description="Helical" evidence="15">
    <location>
        <begin position="36"/>
        <end position="59"/>
    </location>
</feature>
<protein>
    <recommendedName>
        <fullName evidence="16">Protein kinase domain-containing protein</fullName>
    </recommendedName>
</protein>
<reference evidence="17 18" key="1">
    <citation type="journal article" date="2022" name="Cell">
        <title>Repeat-based holocentromeres influence genome architecture and karyotype evolution.</title>
        <authorList>
            <person name="Hofstatter P.G."/>
            <person name="Thangavel G."/>
            <person name="Lux T."/>
            <person name="Neumann P."/>
            <person name="Vondrak T."/>
            <person name="Novak P."/>
            <person name="Zhang M."/>
            <person name="Costa L."/>
            <person name="Castellani M."/>
            <person name="Scott A."/>
            <person name="Toegelov H."/>
            <person name="Fuchs J."/>
            <person name="Mata-Sucre Y."/>
            <person name="Dias Y."/>
            <person name="Vanzela A.L.L."/>
            <person name="Huettel B."/>
            <person name="Almeida C.C.S."/>
            <person name="Simkova H."/>
            <person name="Souza G."/>
            <person name="Pedrosa-Harand A."/>
            <person name="Macas J."/>
            <person name="Mayer K.F.X."/>
            <person name="Houben A."/>
            <person name="Marques A."/>
        </authorList>
    </citation>
    <scope>NUCLEOTIDE SEQUENCE [LARGE SCALE GENOMIC DNA]</scope>
    <source>
        <strain evidence="17">RhyTen1mFocal</strain>
    </source>
</reference>
<feature type="region of interest" description="Disordered" evidence="14">
    <location>
        <begin position="429"/>
        <end position="452"/>
    </location>
</feature>
<dbReference type="InterPro" id="IPR045874">
    <property type="entry name" value="LRK10/LRL21-25-like"/>
</dbReference>
<dbReference type="Gene3D" id="1.10.510.10">
    <property type="entry name" value="Transferase(Phosphotransferase) domain 1"/>
    <property type="match status" value="1"/>
</dbReference>
<dbReference type="SUPFAM" id="SSF56112">
    <property type="entry name" value="Protein kinase-like (PK-like)"/>
    <property type="match status" value="1"/>
</dbReference>
<evidence type="ECO:0000256" key="3">
    <source>
        <dbReference type="ARBA" id="ARBA00022679"/>
    </source>
</evidence>
<dbReference type="Pfam" id="PF00069">
    <property type="entry name" value="Pkinase"/>
    <property type="match status" value="1"/>
</dbReference>
<dbReference type="GO" id="GO:0005524">
    <property type="term" value="F:ATP binding"/>
    <property type="evidence" value="ECO:0007669"/>
    <property type="project" value="UniProtKB-UniRule"/>
</dbReference>
<dbReference type="PROSITE" id="PS50011">
    <property type="entry name" value="PROTEIN_KINASE_DOM"/>
    <property type="match status" value="1"/>
</dbReference>
<dbReference type="PANTHER" id="PTHR27009">
    <property type="entry name" value="RUST RESISTANCE KINASE LR10-RELATED"/>
    <property type="match status" value="1"/>
</dbReference>
<dbReference type="FunFam" id="3.30.200.20:FF:000178">
    <property type="entry name" value="serine/threonine-protein kinase PBS1-like"/>
    <property type="match status" value="1"/>
</dbReference>
<keyword evidence="8 12" id="KW-0067">ATP-binding</keyword>
<dbReference type="GO" id="GO:0004674">
    <property type="term" value="F:protein serine/threonine kinase activity"/>
    <property type="evidence" value="ECO:0007669"/>
    <property type="project" value="UniProtKB-KW"/>
</dbReference>
<evidence type="ECO:0000256" key="6">
    <source>
        <dbReference type="ARBA" id="ARBA00022741"/>
    </source>
</evidence>
<dbReference type="AlphaFoldDB" id="A0AAD6F0G8"/>
<evidence type="ECO:0000256" key="2">
    <source>
        <dbReference type="ARBA" id="ARBA00022527"/>
    </source>
</evidence>
<keyword evidence="11" id="KW-0325">Glycoprotein</keyword>
<dbReference type="FunFam" id="1.10.510.10:FF:000537">
    <property type="entry name" value="Putative receptor-like protein kinase"/>
    <property type="match status" value="1"/>
</dbReference>
<evidence type="ECO:0000256" key="8">
    <source>
        <dbReference type="ARBA" id="ARBA00022840"/>
    </source>
</evidence>
<evidence type="ECO:0000259" key="16">
    <source>
        <dbReference type="PROSITE" id="PS50011"/>
    </source>
</evidence>
<evidence type="ECO:0000256" key="13">
    <source>
        <dbReference type="RuleBase" id="RU000304"/>
    </source>
</evidence>
<evidence type="ECO:0000313" key="17">
    <source>
        <dbReference type="EMBL" id="KAJ3707770.1"/>
    </source>
</evidence>
<evidence type="ECO:0000256" key="10">
    <source>
        <dbReference type="ARBA" id="ARBA00023136"/>
    </source>
</evidence>
<evidence type="ECO:0000256" key="4">
    <source>
        <dbReference type="ARBA" id="ARBA00022692"/>
    </source>
</evidence>
<evidence type="ECO:0000256" key="5">
    <source>
        <dbReference type="ARBA" id="ARBA00022729"/>
    </source>
</evidence>
<evidence type="ECO:0000313" key="18">
    <source>
        <dbReference type="Proteomes" id="UP001210211"/>
    </source>
</evidence>
<dbReference type="Gene3D" id="3.30.200.20">
    <property type="entry name" value="Phosphorylase Kinase, domain 1"/>
    <property type="match status" value="1"/>
</dbReference>
<dbReference type="EMBL" id="JAMRDG010000001">
    <property type="protein sequence ID" value="KAJ3707770.1"/>
    <property type="molecule type" value="Genomic_DNA"/>
</dbReference>
<evidence type="ECO:0000256" key="1">
    <source>
        <dbReference type="ARBA" id="ARBA00004479"/>
    </source>
</evidence>
<feature type="domain" description="Protein kinase" evidence="16">
    <location>
        <begin position="126"/>
        <end position="419"/>
    </location>
</feature>
<feature type="compositionally biased region" description="Low complexity" evidence="14">
    <location>
        <begin position="430"/>
        <end position="452"/>
    </location>
</feature>
<dbReference type="PROSITE" id="PS00108">
    <property type="entry name" value="PROTEIN_KINASE_ST"/>
    <property type="match status" value="1"/>
</dbReference>
<sequence>MAFYNSNSNMASSNSDMSTFGGSDNSDKFQSSFNTFLALSIVLSLVSVIATVVIVIIVYKYCKKHGLPAININTHNPYTGPPAATSLYTTVADSQLRMATIENFLNQIAREKPIRFFPEQLSGFTHNYLTKLGSGGFGDVYKGKLPNGMPVAVKVLHGNLDKRVEEQFMAEVGTIGRTHHINLVRLFGFCFDSTVRALVYEYMDNGALDTLLFRNSMAGGGVSFPMLHEIAVGTAKGIRYLHEECQQKIIHYDIKPGNILLDDKFNPKVSDFGLAKLLSRENTHVSMTGIRGTPGYAAPEMWMGTSVTEACDVYSFGMLLFEIVGRRKNFVEASNSNSSDSQQWLPRIVWEKYNRGLLAELVAVTHGMMDEEERTKAERMCKVALWCVQYQPNARPSMGKVVKMLEGEMDISAPANPFPHLMVPIVELGSSSESSTSSSGSNGEITSIRGEE</sequence>
<keyword evidence="2 13" id="KW-0723">Serine/threonine-protein kinase</keyword>
<organism evidence="17 18">
    <name type="scientific">Rhynchospora tenuis</name>
    <dbReference type="NCBI Taxonomy" id="198213"/>
    <lineage>
        <taxon>Eukaryota</taxon>
        <taxon>Viridiplantae</taxon>
        <taxon>Streptophyta</taxon>
        <taxon>Embryophyta</taxon>
        <taxon>Tracheophyta</taxon>
        <taxon>Spermatophyta</taxon>
        <taxon>Magnoliopsida</taxon>
        <taxon>Liliopsida</taxon>
        <taxon>Poales</taxon>
        <taxon>Cyperaceae</taxon>
        <taxon>Cyperoideae</taxon>
        <taxon>Rhynchosporeae</taxon>
        <taxon>Rhynchospora</taxon>
    </lineage>
</organism>
<evidence type="ECO:0000256" key="9">
    <source>
        <dbReference type="ARBA" id="ARBA00022989"/>
    </source>
</evidence>
<keyword evidence="3" id="KW-0808">Transferase</keyword>
<dbReference type="SMART" id="SM00220">
    <property type="entry name" value="S_TKc"/>
    <property type="match status" value="1"/>
</dbReference>
<keyword evidence="6 12" id="KW-0547">Nucleotide-binding</keyword>
<keyword evidence="7" id="KW-0418">Kinase</keyword>
<keyword evidence="10 15" id="KW-0472">Membrane</keyword>
<gene>
    <name evidence="17" type="ORF">LUZ61_011475</name>
</gene>
<feature type="binding site" evidence="12">
    <location>
        <position position="154"/>
    </location>
    <ligand>
        <name>ATP</name>
        <dbReference type="ChEBI" id="CHEBI:30616"/>
    </ligand>
</feature>
<evidence type="ECO:0000256" key="7">
    <source>
        <dbReference type="ARBA" id="ARBA00022777"/>
    </source>
</evidence>